<evidence type="ECO:0000313" key="2">
    <source>
        <dbReference type="Proteomes" id="UP000474567"/>
    </source>
</evidence>
<dbReference type="EMBL" id="CADCST010000071">
    <property type="protein sequence ID" value="CAA9197082.1"/>
    <property type="molecule type" value="Genomic_DNA"/>
</dbReference>
<protein>
    <submittedName>
        <fullName evidence="1">Uncharacterized protein</fullName>
    </submittedName>
</protein>
<keyword evidence="2" id="KW-1185">Reference proteome</keyword>
<sequence>MIKKLAYENDSKGGIISLNAYNFLDFYVLTDNNEIHQSSKSELWYIHNQYYSKEFVSFENFLDAILNKSFTLKKKRLKKITHFTSFRLNSKIQKEYSVLGFDKFLKKYSKETTAKRLALNRATIKDGEYLTIAYFLYKNKYDISSDCYLAIDYLRKREDSFK</sequence>
<dbReference type="Proteomes" id="UP000474567">
    <property type="component" value="Unassembled WGS sequence"/>
</dbReference>
<comment type="caution">
    <text evidence="1">The sequence shown here is derived from an EMBL/GenBank/DDBJ whole genome shotgun (WGS) entry which is preliminary data.</text>
</comment>
<reference evidence="1 2" key="1">
    <citation type="submission" date="2020-02" db="EMBL/GenBank/DDBJ databases">
        <authorList>
            <person name="Criscuolo A."/>
        </authorList>
    </citation>
    <scope>NUCLEOTIDE SEQUENCE [LARGE SCALE GENOMIC DNA]</scope>
    <source>
        <strain evidence="1">CECT7796</strain>
    </source>
</reference>
<evidence type="ECO:0000313" key="1">
    <source>
        <dbReference type="EMBL" id="CAA9197082.1"/>
    </source>
</evidence>
<gene>
    <name evidence="1" type="ORF">FLACOL7796_01486</name>
</gene>
<proteinExistence type="predicted"/>
<organism evidence="1 2">
    <name type="scientific">Flavobacterium collinsii</name>
    <dbReference type="NCBI Taxonomy" id="1114861"/>
    <lineage>
        <taxon>Bacteria</taxon>
        <taxon>Pseudomonadati</taxon>
        <taxon>Bacteroidota</taxon>
        <taxon>Flavobacteriia</taxon>
        <taxon>Flavobacteriales</taxon>
        <taxon>Flavobacteriaceae</taxon>
        <taxon>Flavobacterium</taxon>
    </lineage>
</organism>
<accession>A0ABM8KHZ0</accession>
<name>A0ABM8KHZ0_9FLAO</name>